<name>A0ABD0K6S1_9CAEN</name>
<gene>
    <name evidence="1" type="ORF">BaRGS_00026307</name>
</gene>
<comment type="caution">
    <text evidence="1">The sequence shown here is derived from an EMBL/GenBank/DDBJ whole genome shotgun (WGS) entry which is preliminary data.</text>
</comment>
<dbReference type="EMBL" id="JACVVK020000244">
    <property type="protein sequence ID" value="KAK7482490.1"/>
    <property type="molecule type" value="Genomic_DNA"/>
</dbReference>
<evidence type="ECO:0000313" key="1">
    <source>
        <dbReference type="EMBL" id="KAK7482490.1"/>
    </source>
</evidence>
<sequence length="103" mass="11592">MKVSSLNAVISASHFNLLVSAVKDLAGFDANEFQNGHLAMRLGHSLKKCSHRKQSEATKQLGQGSDDVWQDQLREAQQLTPFSLETAMTVLRQRLRSLLEDRR</sequence>
<evidence type="ECO:0000313" key="2">
    <source>
        <dbReference type="Proteomes" id="UP001519460"/>
    </source>
</evidence>
<organism evidence="1 2">
    <name type="scientific">Batillaria attramentaria</name>
    <dbReference type="NCBI Taxonomy" id="370345"/>
    <lineage>
        <taxon>Eukaryota</taxon>
        <taxon>Metazoa</taxon>
        <taxon>Spiralia</taxon>
        <taxon>Lophotrochozoa</taxon>
        <taxon>Mollusca</taxon>
        <taxon>Gastropoda</taxon>
        <taxon>Caenogastropoda</taxon>
        <taxon>Sorbeoconcha</taxon>
        <taxon>Cerithioidea</taxon>
        <taxon>Batillariidae</taxon>
        <taxon>Batillaria</taxon>
    </lineage>
</organism>
<proteinExistence type="predicted"/>
<protein>
    <submittedName>
        <fullName evidence="1">Uncharacterized protein</fullName>
    </submittedName>
</protein>
<keyword evidence="2" id="KW-1185">Reference proteome</keyword>
<accession>A0ABD0K6S1</accession>
<reference evidence="1 2" key="1">
    <citation type="journal article" date="2023" name="Sci. Data">
        <title>Genome assembly of the Korean intertidal mud-creeper Batillaria attramentaria.</title>
        <authorList>
            <person name="Patra A.K."/>
            <person name="Ho P.T."/>
            <person name="Jun S."/>
            <person name="Lee S.J."/>
            <person name="Kim Y."/>
            <person name="Won Y.J."/>
        </authorList>
    </citation>
    <scope>NUCLEOTIDE SEQUENCE [LARGE SCALE GENOMIC DNA]</scope>
    <source>
        <strain evidence="1">Wonlab-2016</strain>
    </source>
</reference>
<dbReference type="AlphaFoldDB" id="A0ABD0K6S1"/>
<dbReference type="Proteomes" id="UP001519460">
    <property type="component" value="Unassembled WGS sequence"/>
</dbReference>